<feature type="signal peptide" evidence="2">
    <location>
        <begin position="1"/>
        <end position="20"/>
    </location>
</feature>
<organism evidence="4 5">
    <name type="scientific">Rhodanobacter panaciterrae</name>
    <dbReference type="NCBI Taxonomy" id="490572"/>
    <lineage>
        <taxon>Bacteria</taxon>
        <taxon>Pseudomonadati</taxon>
        <taxon>Pseudomonadota</taxon>
        <taxon>Gammaproteobacteria</taxon>
        <taxon>Lysobacterales</taxon>
        <taxon>Rhodanobacteraceae</taxon>
        <taxon>Rhodanobacter</taxon>
    </lineage>
</organism>
<dbReference type="RefSeq" id="WP_189439814.1">
    <property type="nucleotide sequence ID" value="NZ_BMXT01000001.1"/>
</dbReference>
<dbReference type="InterPro" id="IPR000566">
    <property type="entry name" value="Lipocln_cytosolic_FA-bd_dom"/>
</dbReference>
<comment type="subcellular location">
    <subcellularLocation>
        <location evidence="2">Cell outer membrane</location>
    </subcellularLocation>
</comment>
<dbReference type="PIRSF" id="PIRSF036893">
    <property type="entry name" value="Lipocalin_ApoD"/>
    <property type="match status" value="1"/>
</dbReference>
<evidence type="ECO:0000313" key="5">
    <source>
        <dbReference type="Proteomes" id="UP000621898"/>
    </source>
</evidence>
<dbReference type="InterPro" id="IPR047202">
    <property type="entry name" value="Lipocalin_Blc-like_dom"/>
</dbReference>
<keyword evidence="2" id="KW-0446">Lipid-binding</keyword>
<feature type="chain" id="PRO_5045016504" description="Outer membrane lipoprotein Blc" evidence="2">
    <location>
        <begin position="21"/>
        <end position="178"/>
    </location>
</feature>
<sequence>MLRSLLLAALLTTTLPAAMAVTLPNQPVPVLDLQRYTGQWHEIAHLPMYFQRKCLDAVIATYTPNPDGSIHVHNTCRTSDGIASVDGVAKITPDQPAALKVRFVPAWLTWLPQAWADYWVIEVAADYQWAVVGSPNRKYLWILSRHEEMPRELFESIRQRVQQRGYAVDKLVMMAPLN</sequence>
<accession>A0ABQ2ZNE1</accession>
<comment type="subunit">
    <text evidence="2">Homodimer.</text>
</comment>
<dbReference type="EMBL" id="BMXT01000001">
    <property type="protein sequence ID" value="GGY18153.1"/>
    <property type="molecule type" value="Genomic_DNA"/>
</dbReference>
<name>A0ABQ2ZNE1_9GAMM</name>
<dbReference type="Pfam" id="PF08212">
    <property type="entry name" value="Lipocalin_2"/>
    <property type="match status" value="1"/>
</dbReference>
<comment type="function">
    <text evidence="2">Involved in the storage or transport of lipids necessary for membrane maintenance under stressful conditions. Displays a binding preference for lysophospholipids.</text>
</comment>
<keyword evidence="5" id="KW-1185">Reference proteome</keyword>
<dbReference type="PANTHER" id="PTHR10612">
    <property type="entry name" value="APOLIPOPROTEIN D"/>
    <property type="match status" value="1"/>
</dbReference>
<evidence type="ECO:0000256" key="2">
    <source>
        <dbReference type="PIRNR" id="PIRNR036893"/>
    </source>
</evidence>
<keyword evidence="2" id="KW-0449">Lipoprotein</keyword>
<dbReference type="InterPro" id="IPR012674">
    <property type="entry name" value="Calycin"/>
</dbReference>
<evidence type="ECO:0000256" key="1">
    <source>
        <dbReference type="ARBA" id="ARBA00006889"/>
    </source>
</evidence>
<keyword evidence="2" id="KW-0732">Signal</keyword>
<protein>
    <recommendedName>
        <fullName evidence="2">Outer membrane lipoprotein Blc</fullName>
    </recommendedName>
</protein>
<proteinExistence type="inferred from homology"/>
<feature type="domain" description="Lipocalin/cytosolic fatty-acid binding" evidence="3">
    <location>
        <begin position="31"/>
        <end position="174"/>
    </location>
</feature>
<reference evidence="5" key="1">
    <citation type="journal article" date="2019" name="Int. J. Syst. Evol. Microbiol.">
        <title>The Global Catalogue of Microorganisms (GCM) 10K type strain sequencing project: providing services to taxonomists for standard genome sequencing and annotation.</title>
        <authorList>
            <consortium name="The Broad Institute Genomics Platform"/>
            <consortium name="The Broad Institute Genome Sequencing Center for Infectious Disease"/>
            <person name="Wu L."/>
            <person name="Ma J."/>
        </authorList>
    </citation>
    <scope>NUCLEOTIDE SEQUENCE [LARGE SCALE GENOMIC DNA]</scope>
    <source>
        <strain evidence="5">KCTC 22232</strain>
    </source>
</reference>
<evidence type="ECO:0000259" key="3">
    <source>
        <dbReference type="Pfam" id="PF08212"/>
    </source>
</evidence>
<dbReference type="Gene3D" id="2.40.128.20">
    <property type="match status" value="1"/>
</dbReference>
<dbReference type="PANTHER" id="PTHR10612:SF34">
    <property type="entry name" value="APOLIPOPROTEIN D"/>
    <property type="match status" value="1"/>
</dbReference>
<comment type="similarity">
    <text evidence="1 2">Belongs to the calycin superfamily. Lipocalin family.</text>
</comment>
<keyword evidence="2" id="KW-0472">Membrane</keyword>
<dbReference type="Proteomes" id="UP000621898">
    <property type="component" value="Unassembled WGS sequence"/>
</dbReference>
<dbReference type="SUPFAM" id="SSF50814">
    <property type="entry name" value="Lipocalins"/>
    <property type="match status" value="1"/>
</dbReference>
<dbReference type="CDD" id="cd19438">
    <property type="entry name" value="lipocalin_Blc-like"/>
    <property type="match status" value="1"/>
</dbReference>
<dbReference type="InterPro" id="IPR022271">
    <property type="entry name" value="Lipocalin_ApoD"/>
</dbReference>
<evidence type="ECO:0000313" key="4">
    <source>
        <dbReference type="EMBL" id="GGY18153.1"/>
    </source>
</evidence>
<keyword evidence="2" id="KW-0998">Cell outer membrane</keyword>
<gene>
    <name evidence="4" type="primary">blc</name>
    <name evidence="4" type="ORF">GCM10008098_07560</name>
</gene>
<comment type="caution">
    <text evidence="4">The sequence shown here is derived from an EMBL/GenBank/DDBJ whole genome shotgun (WGS) entry which is preliminary data.</text>
</comment>